<evidence type="ECO:0000313" key="1">
    <source>
        <dbReference type="EMBL" id="KAK9239859.1"/>
    </source>
</evidence>
<comment type="caution">
    <text evidence="1">The sequence shown here is derived from an EMBL/GenBank/DDBJ whole genome shotgun (WGS) entry which is preliminary data.</text>
</comment>
<accession>A0ACC3T7W2</accession>
<keyword evidence="2" id="KW-1185">Reference proteome</keyword>
<sequence length="472" mass="52784">MSSLILKSTRSAARGVAMPRVLLTEGKRFMTGSVTPDPGSQSRFTGFASVSRSPTDTQKSSSSANNASRIVWTDGSFVEGDVSHEKLAREITMFSQLPENFGVNQHIPIDNEMKERLRSTLWKFKAPIRFAFAYGSGVFSQGRSYQKSKPQVDLIFGVTHTQHWHSLNITQYPDHYSFLRRLGSGAVSYVQDNLGAGVYFNPYVEINGMTVKYGVVSVDTLCRDLLSWDTLYLSGRLHKPVKILRDDPRIRLANQRNLFSVIRTALLLLPEKFTEQELYHTIASISYMGDPRMNVAAENPNKVKNIVDNQKQHFHRLYAPLTDTLPNIQIASGYDGVSETVKLVQDMDPVRRGNMVARLPCSFRKKLYARYTTVLGVDPSQYSTMQEVSKPSSDASEGAINRTEGSKFDQLVAEHPDLRAEVARAIRHTVSWPSSVQSVKGLATAGLSKSVKYLGEKFSKWRAGKQSASEEL</sequence>
<gene>
    <name evidence="1" type="ORF">V1525DRAFT_396976</name>
</gene>
<proteinExistence type="predicted"/>
<organism evidence="1 2">
    <name type="scientific">Lipomyces kononenkoae</name>
    <name type="common">Yeast</name>
    <dbReference type="NCBI Taxonomy" id="34357"/>
    <lineage>
        <taxon>Eukaryota</taxon>
        <taxon>Fungi</taxon>
        <taxon>Dikarya</taxon>
        <taxon>Ascomycota</taxon>
        <taxon>Saccharomycotina</taxon>
        <taxon>Lipomycetes</taxon>
        <taxon>Lipomycetales</taxon>
        <taxon>Lipomycetaceae</taxon>
        <taxon>Lipomyces</taxon>
    </lineage>
</organism>
<evidence type="ECO:0000313" key="2">
    <source>
        <dbReference type="Proteomes" id="UP001433508"/>
    </source>
</evidence>
<name>A0ACC3T7W2_LIPKO</name>
<protein>
    <submittedName>
        <fullName evidence="1">Mitochondrial matrix Mmp37-domain-containing protein</fullName>
    </submittedName>
</protein>
<dbReference type="EMBL" id="MU971343">
    <property type="protein sequence ID" value="KAK9239859.1"/>
    <property type="molecule type" value="Genomic_DNA"/>
</dbReference>
<reference evidence="2" key="1">
    <citation type="journal article" date="2024" name="Front. Bioeng. Biotechnol.">
        <title>Genome-scale model development and genomic sequencing of the oleaginous clade Lipomyces.</title>
        <authorList>
            <person name="Czajka J.J."/>
            <person name="Han Y."/>
            <person name="Kim J."/>
            <person name="Mondo S.J."/>
            <person name="Hofstad B.A."/>
            <person name="Robles A."/>
            <person name="Haridas S."/>
            <person name="Riley R."/>
            <person name="LaButti K."/>
            <person name="Pangilinan J."/>
            <person name="Andreopoulos W."/>
            <person name="Lipzen A."/>
            <person name="Yan J."/>
            <person name="Wang M."/>
            <person name="Ng V."/>
            <person name="Grigoriev I.V."/>
            <person name="Spatafora J.W."/>
            <person name="Magnuson J.K."/>
            <person name="Baker S.E."/>
            <person name="Pomraning K.R."/>
        </authorList>
    </citation>
    <scope>NUCLEOTIDE SEQUENCE [LARGE SCALE GENOMIC DNA]</scope>
    <source>
        <strain evidence="2">CBS 7786</strain>
    </source>
</reference>
<dbReference type="Proteomes" id="UP001433508">
    <property type="component" value="Unassembled WGS sequence"/>
</dbReference>